<feature type="compositionally biased region" description="Low complexity" evidence="1">
    <location>
        <begin position="894"/>
        <end position="907"/>
    </location>
</feature>
<dbReference type="GO" id="GO:0005576">
    <property type="term" value="C:extracellular region"/>
    <property type="evidence" value="ECO:0007669"/>
    <property type="project" value="InterPro"/>
</dbReference>
<dbReference type="PANTHER" id="PTHR22933:SF42">
    <property type="entry name" value="FI18455P1-RELATED"/>
    <property type="match status" value="1"/>
</dbReference>
<feature type="compositionally biased region" description="Basic and acidic residues" evidence="1">
    <location>
        <begin position="689"/>
        <end position="699"/>
    </location>
</feature>
<feature type="compositionally biased region" description="Low complexity" evidence="1">
    <location>
        <begin position="457"/>
        <end position="471"/>
    </location>
</feature>
<evidence type="ECO:0000313" key="5">
    <source>
        <dbReference type="Proteomes" id="UP001500889"/>
    </source>
</evidence>
<feature type="compositionally biased region" description="Low complexity" evidence="1">
    <location>
        <begin position="914"/>
        <end position="928"/>
    </location>
</feature>
<gene>
    <name evidence="4" type="ORF">DMAD_04507</name>
</gene>
<feature type="domain" description="Chitin-binding type-2" evidence="3">
    <location>
        <begin position="66"/>
        <end position="127"/>
    </location>
</feature>
<organism evidence="4 5">
    <name type="scientific">Drosophila madeirensis</name>
    <name type="common">Fruit fly</name>
    <dbReference type="NCBI Taxonomy" id="30013"/>
    <lineage>
        <taxon>Eukaryota</taxon>
        <taxon>Metazoa</taxon>
        <taxon>Ecdysozoa</taxon>
        <taxon>Arthropoda</taxon>
        <taxon>Hexapoda</taxon>
        <taxon>Insecta</taxon>
        <taxon>Pterygota</taxon>
        <taxon>Neoptera</taxon>
        <taxon>Endopterygota</taxon>
        <taxon>Diptera</taxon>
        <taxon>Brachycera</taxon>
        <taxon>Muscomorpha</taxon>
        <taxon>Ephydroidea</taxon>
        <taxon>Drosophilidae</taxon>
        <taxon>Drosophila</taxon>
        <taxon>Sophophora</taxon>
    </lineage>
</organism>
<feature type="compositionally biased region" description="Polar residues" evidence="1">
    <location>
        <begin position="1228"/>
        <end position="1246"/>
    </location>
</feature>
<dbReference type="PANTHER" id="PTHR22933">
    <property type="entry name" value="FI18007P1-RELATED"/>
    <property type="match status" value="1"/>
</dbReference>
<feature type="region of interest" description="Disordered" evidence="1">
    <location>
        <begin position="646"/>
        <end position="699"/>
    </location>
</feature>
<feature type="chain" id="PRO_5043953209" evidence="2">
    <location>
        <begin position="23"/>
        <end position="1258"/>
    </location>
</feature>
<feature type="region of interest" description="Disordered" evidence="1">
    <location>
        <begin position="1094"/>
        <end position="1129"/>
    </location>
</feature>
<feature type="region of interest" description="Disordered" evidence="1">
    <location>
        <begin position="164"/>
        <end position="207"/>
    </location>
</feature>
<protein>
    <submittedName>
        <fullName evidence="4">Mucin-4</fullName>
    </submittedName>
</protein>
<feature type="region of interest" description="Disordered" evidence="1">
    <location>
        <begin position="452"/>
        <end position="471"/>
    </location>
</feature>
<dbReference type="PROSITE" id="PS50940">
    <property type="entry name" value="CHIT_BIND_II"/>
    <property type="match status" value="1"/>
</dbReference>
<dbReference type="Proteomes" id="UP001500889">
    <property type="component" value="Chromosome E"/>
</dbReference>
<dbReference type="AlphaFoldDB" id="A0AAU9GEB0"/>
<dbReference type="InterPro" id="IPR052976">
    <property type="entry name" value="Scoloptoxin-like"/>
</dbReference>
<feature type="compositionally biased region" description="Low complexity" evidence="1">
    <location>
        <begin position="725"/>
        <end position="761"/>
    </location>
</feature>
<dbReference type="SMART" id="SM00494">
    <property type="entry name" value="ChtBD2"/>
    <property type="match status" value="1"/>
</dbReference>
<dbReference type="GO" id="GO:0008061">
    <property type="term" value="F:chitin binding"/>
    <property type="evidence" value="ECO:0007669"/>
    <property type="project" value="InterPro"/>
</dbReference>
<dbReference type="SUPFAM" id="SSF57625">
    <property type="entry name" value="Invertebrate chitin-binding proteins"/>
    <property type="match status" value="1"/>
</dbReference>
<reference evidence="4 5" key="1">
    <citation type="submission" date="2024-02" db="EMBL/GenBank/DDBJ databases">
        <title>A chromosome-level genome assembly of Drosophila madeirensis, a fruit fly species endemic to Madeira island.</title>
        <authorList>
            <person name="Tomihara K."/>
            <person name="Llopart A."/>
            <person name="Yamamoto D."/>
        </authorList>
    </citation>
    <scope>NUCLEOTIDE SEQUENCE [LARGE SCALE GENOMIC DNA]</scope>
    <source>
        <strain evidence="4 5">RF1</strain>
    </source>
</reference>
<accession>A0AAU9GEB0</accession>
<dbReference type="InterPro" id="IPR002557">
    <property type="entry name" value="Chitin-bd_dom"/>
</dbReference>
<feature type="compositionally biased region" description="Low complexity" evidence="1">
    <location>
        <begin position="1094"/>
        <end position="1124"/>
    </location>
</feature>
<feature type="region of interest" description="Disordered" evidence="1">
    <location>
        <begin position="894"/>
        <end position="931"/>
    </location>
</feature>
<feature type="signal peptide" evidence="2">
    <location>
        <begin position="1"/>
        <end position="22"/>
    </location>
</feature>
<keyword evidence="5" id="KW-1185">Reference proteome</keyword>
<name>A0AAU9GEB0_DROMD</name>
<dbReference type="Gene3D" id="2.170.140.10">
    <property type="entry name" value="Chitin binding domain"/>
    <property type="match status" value="1"/>
</dbReference>
<feature type="region of interest" description="Disordered" evidence="1">
    <location>
        <begin position="409"/>
        <end position="437"/>
    </location>
</feature>
<dbReference type="Pfam" id="PF01607">
    <property type="entry name" value="CBM_14"/>
    <property type="match status" value="1"/>
</dbReference>
<proteinExistence type="predicted"/>
<dbReference type="InterPro" id="IPR036508">
    <property type="entry name" value="Chitin-bd_dom_sf"/>
</dbReference>
<dbReference type="EMBL" id="AP029267">
    <property type="protein sequence ID" value="BFG05870.1"/>
    <property type="molecule type" value="Genomic_DNA"/>
</dbReference>
<keyword evidence="2" id="KW-0732">Signal</keyword>
<evidence type="ECO:0000259" key="3">
    <source>
        <dbReference type="PROSITE" id="PS50940"/>
    </source>
</evidence>
<evidence type="ECO:0000256" key="2">
    <source>
        <dbReference type="SAM" id="SignalP"/>
    </source>
</evidence>
<evidence type="ECO:0000313" key="4">
    <source>
        <dbReference type="EMBL" id="BFG05870.1"/>
    </source>
</evidence>
<feature type="compositionally biased region" description="Low complexity" evidence="1">
    <location>
        <begin position="166"/>
        <end position="187"/>
    </location>
</feature>
<feature type="region of interest" description="Disordered" evidence="1">
    <location>
        <begin position="1203"/>
        <end position="1246"/>
    </location>
</feature>
<feature type="compositionally biased region" description="Low complexity" evidence="1">
    <location>
        <begin position="422"/>
        <end position="436"/>
    </location>
</feature>
<evidence type="ECO:0000256" key="1">
    <source>
        <dbReference type="SAM" id="MobiDB-lite"/>
    </source>
</evidence>
<feature type="region of interest" description="Disordered" evidence="1">
    <location>
        <begin position="725"/>
        <end position="772"/>
    </location>
</feature>
<feature type="compositionally biased region" description="Low complexity" evidence="1">
    <location>
        <begin position="646"/>
        <end position="670"/>
    </location>
</feature>
<sequence length="1258" mass="137326">MPSSCPWTVLLLLLLASSSVLGQSGEHFEDADKSSEYTDQQFDLRHTIPGEPGLDYPILSAPPKTSFVCKGRHEGYYADVESRCQAFRICAHTARTPQGFGFLCPNGTLFSQKNFVCDWYRNVNCDESERYYDMNVDHSVGSTRQMMERVRHMMEYPMKTITKALQQAQAQAHPQQTHSQQQQQPQSQHHHQHQSLSKDLSSASGVLTHPEEPQIAVVRGEAIKSEPLNAAGLQDIAPSASADDDGEGIYVNSLGELSSDPGIQFDHTNAHIVAEYPREYHYQKQKNFAERVNAGLELQADTESTSSEALAPDYMKHIRSNKDEATQVDLVSNINNLLDEVSSDLDPAVSGYQSMAPTKIKQPFRFLSRGFAMHGDGSKGSSSSAYVYSKPKQTPGTVRFTPNEIPTEVLKSTEHKHKFDKTTSSSTPATTEETPALLIAPTLPTAEEAEGLEEAETTTATTEAASSSSSTTITVPLALLEPPLLAPAFAIESLGQAAALTANLPLSDDVAQVEESPEAAEKTSVHQEAAKLLLAGVQLTSHDKETQVFSTNELAESSSTSTTPAMVTSTETVTEISSTQERIRGYRRYAQNRGNSTLRRANVRPLPVVRSTTSTTTQRTTTPTRSYLERLAASRQRLSRLSLVTRSTAKAPTTTTTATTEVASSTTASSLSYVRGGAEQGPSKKLSARHIDRETKVDTGKASWESVHSSLQRFQVQRGNRIYTPATRATGSSSGSSTTTTSASAPSTSTTSSFTRPTAAAGSVNRGKNRYSNYKTQAPVTRTRGTTTARVYTTTPSRTTSSPALSTLSQQISALASGYSYAQPAGNSPQTQKHTQTPHTLAYATQTVSDIAPHSSQSITSSLSPASGFLSFDKLTRAIVDDSVLQNFKSVQSKAAAPAQPQSQSQQYRPLAKSNSVGSRGSSRNSISYNKPATAPAISSLTVPQRPPQLPQPALPTPPGIVIVRAEGQQIAPNSAGNIIASLATQAPAKATQGSSYVSLNDFFSSKFGQGNAASVATLQQQQQQSQVQRQPAQQQHQVQQQQQRQQQVQQQLQRQQQPQQQLNYITQQYQQPQQTIYQPNIYQQQQQQQAQFHQQQQQQQQNPFLQQHQQQQQFQQQSHPSIQSNQQPYLTPNIFVPYQQQQQQLPQFPPLAAPAPVSATGSVQGSFIGGRHVDHLNVQLPALTNGLIPGLQLAQKRSDVSAHQLQLTDRHPARSGSGKSRERSFYSGRTSYQVPQSSVGRLPNDITQQLRGRLRRY</sequence>